<reference evidence="4" key="1">
    <citation type="journal article" date="2019" name="Int. J. Syst. Evol. Microbiol.">
        <title>The Global Catalogue of Microorganisms (GCM) 10K type strain sequencing project: providing services to taxonomists for standard genome sequencing and annotation.</title>
        <authorList>
            <consortium name="The Broad Institute Genomics Platform"/>
            <consortium name="The Broad Institute Genome Sequencing Center for Infectious Disease"/>
            <person name="Wu L."/>
            <person name="Ma J."/>
        </authorList>
    </citation>
    <scope>NUCLEOTIDE SEQUENCE [LARGE SCALE GENOMIC DNA]</scope>
    <source>
        <strain evidence="4">NBRC 15640</strain>
    </source>
</reference>
<gene>
    <name evidence="3" type="ORF">GCM10007932_00010</name>
</gene>
<feature type="transmembrane region" description="Helical" evidence="1">
    <location>
        <begin position="138"/>
        <end position="157"/>
    </location>
</feature>
<dbReference type="Pfam" id="PF20966">
    <property type="entry name" value="MASE6"/>
    <property type="match status" value="1"/>
</dbReference>
<feature type="transmembrane region" description="Helical" evidence="1">
    <location>
        <begin position="14"/>
        <end position="36"/>
    </location>
</feature>
<keyword evidence="1" id="KW-0812">Transmembrane</keyword>
<keyword evidence="1" id="KW-1133">Transmembrane helix</keyword>
<name>A0AAV5NIY8_9VIBR</name>
<evidence type="ECO:0000313" key="4">
    <source>
        <dbReference type="Proteomes" id="UP001156690"/>
    </source>
</evidence>
<dbReference type="Proteomes" id="UP001156690">
    <property type="component" value="Unassembled WGS sequence"/>
</dbReference>
<proteinExistence type="predicted"/>
<evidence type="ECO:0000256" key="1">
    <source>
        <dbReference type="SAM" id="Phobius"/>
    </source>
</evidence>
<comment type="caution">
    <text evidence="3">The sequence shown here is derived from an EMBL/GenBank/DDBJ whole genome shotgun (WGS) entry which is preliminary data.</text>
</comment>
<evidence type="ECO:0000259" key="2">
    <source>
        <dbReference type="Pfam" id="PF20966"/>
    </source>
</evidence>
<feature type="transmembrane region" description="Helical" evidence="1">
    <location>
        <begin position="68"/>
        <end position="86"/>
    </location>
</feature>
<keyword evidence="1" id="KW-0472">Membrane</keyword>
<dbReference type="InterPro" id="IPR048435">
    <property type="entry name" value="MASE6"/>
</dbReference>
<evidence type="ECO:0000313" key="3">
    <source>
        <dbReference type="EMBL" id="GLQ70641.1"/>
    </source>
</evidence>
<dbReference type="RefSeq" id="WP_126606706.1">
    <property type="nucleotide sequence ID" value="NZ_AP025144.1"/>
</dbReference>
<organism evidence="3 4">
    <name type="scientific">Vibrio penaeicida</name>
    <dbReference type="NCBI Taxonomy" id="104609"/>
    <lineage>
        <taxon>Bacteria</taxon>
        <taxon>Pseudomonadati</taxon>
        <taxon>Pseudomonadota</taxon>
        <taxon>Gammaproteobacteria</taxon>
        <taxon>Vibrionales</taxon>
        <taxon>Vibrionaceae</taxon>
        <taxon>Vibrio</taxon>
    </lineage>
</organism>
<accession>A0AAV5NIY8</accession>
<dbReference type="AlphaFoldDB" id="A0AAV5NIY8"/>
<sequence length="192" mass="22158">MSQHKDIENFRERVFIRLSMVLGLLCIPLAILNYVLKDYALATFQATYSMIALITRFTFDVSPNKKNIIRAHTLMFSVVILYAVVTKPVEEGVFQWSICLPPIYYFLLGKKEGSFSSIFYLVLAIAASLFYWDNTLSITMVNFVFAYALATSICFTYECKRNTHQVHWEKLAHFDFLTGALNRRALCNHPLN</sequence>
<dbReference type="EMBL" id="BSNX01000001">
    <property type="protein sequence ID" value="GLQ70641.1"/>
    <property type="molecule type" value="Genomic_DNA"/>
</dbReference>
<feature type="domain" description="MASE6" evidence="2">
    <location>
        <begin position="8"/>
        <end position="164"/>
    </location>
</feature>
<feature type="transmembrane region" description="Helical" evidence="1">
    <location>
        <begin position="115"/>
        <end position="132"/>
    </location>
</feature>
<keyword evidence="4" id="KW-1185">Reference proteome</keyword>
<protein>
    <recommendedName>
        <fullName evidence="2">MASE6 domain-containing protein</fullName>
    </recommendedName>
</protein>